<sequence>MGLVQRPSLEYRSKMAALEGALGRYELNRLALKLLAALSWFVWFSIFSVEFVNRSQVLTILADLMKHCFRFATWVPAGCCRKGTMGLNPMLLSLLLSAKDDTTSRDFTGLLPKSSMLLLGMFV</sequence>
<name>A0A2V1ECU6_9PLEO</name>
<protein>
    <submittedName>
        <fullName evidence="1">Uncharacterized protein</fullName>
    </submittedName>
</protein>
<evidence type="ECO:0000313" key="2">
    <source>
        <dbReference type="Proteomes" id="UP000244855"/>
    </source>
</evidence>
<proteinExistence type="predicted"/>
<evidence type="ECO:0000313" key="1">
    <source>
        <dbReference type="EMBL" id="PVI08377.1"/>
    </source>
</evidence>
<keyword evidence="2" id="KW-1185">Reference proteome</keyword>
<accession>A0A2V1ECU6</accession>
<dbReference type="AlphaFoldDB" id="A0A2V1ECU6"/>
<dbReference type="EMBL" id="KZ805300">
    <property type="protein sequence ID" value="PVI08377.1"/>
    <property type="molecule type" value="Genomic_DNA"/>
</dbReference>
<gene>
    <name evidence="1" type="ORF">DM02DRAFT_1698</name>
</gene>
<dbReference type="Proteomes" id="UP000244855">
    <property type="component" value="Unassembled WGS sequence"/>
</dbReference>
<organism evidence="1 2">
    <name type="scientific">Periconia macrospinosa</name>
    <dbReference type="NCBI Taxonomy" id="97972"/>
    <lineage>
        <taxon>Eukaryota</taxon>
        <taxon>Fungi</taxon>
        <taxon>Dikarya</taxon>
        <taxon>Ascomycota</taxon>
        <taxon>Pezizomycotina</taxon>
        <taxon>Dothideomycetes</taxon>
        <taxon>Pleosporomycetidae</taxon>
        <taxon>Pleosporales</taxon>
        <taxon>Massarineae</taxon>
        <taxon>Periconiaceae</taxon>
        <taxon>Periconia</taxon>
    </lineage>
</organism>
<reference evidence="1 2" key="1">
    <citation type="journal article" date="2018" name="Sci. Rep.">
        <title>Comparative genomics provides insights into the lifestyle and reveals functional heterogeneity of dark septate endophytic fungi.</title>
        <authorList>
            <person name="Knapp D.G."/>
            <person name="Nemeth J.B."/>
            <person name="Barry K."/>
            <person name="Hainaut M."/>
            <person name="Henrissat B."/>
            <person name="Johnson J."/>
            <person name="Kuo A."/>
            <person name="Lim J.H.P."/>
            <person name="Lipzen A."/>
            <person name="Nolan M."/>
            <person name="Ohm R.A."/>
            <person name="Tamas L."/>
            <person name="Grigoriev I.V."/>
            <person name="Spatafora J.W."/>
            <person name="Nagy L.G."/>
            <person name="Kovacs G.M."/>
        </authorList>
    </citation>
    <scope>NUCLEOTIDE SEQUENCE [LARGE SCALE GENOMIC DNA]</scope>
    <source>
        <strain evidence="1 2">DSE2036</strain>
    </source>
</reference>